<evidence type="ECO:0000256" key="2">
    <source>
        <dbReference type="ARBA" id="ARBA00009010"/>
    </source>
</evidence>
<dbReference type="PANTHER" id="PTHR10408">
    <property type="entry name" value="STEROL O-ACYLTRANSFERASE"/>
    <property type="match status" value="1"/>
</dbReference>
<dbReference type="InterPro" id="IPR014371">
    <property type="entry name" value="Oat_ACAT_DAG_ARE"/>
</dbReference>
<comment type="caution">
    <text evidence="11">The sequence shown here is derived from an EMBL/GenBank/DDBJ whole genome shotgun (WGS) entry which is preliminary data.</text>
</comment>
<sequence length="754" mass="87134">MTGTLHTSRATLCQSCERAISASVTSLALAAKFFKVGTNPVIIVTANSLILVSFIYILSGNPYSNPVSGGRWRATGEPIPRIPDSAKGRIWVHPDLDKKSKDELFKQQIKLMRIKNQAQELKKALLSSFSQELDEAIENFVSEVDQIDETGQNNNNSFANISARDLFEINHVKTIYHMFVAILIVFSLNTLVFDIVNTGRLNLNFELIQWALGGFPRVMSLWVCMQLSTLIVVYPLFNYWVSIRKPGKVGSTDLIALCVYIAYQTAFFIYPIYYVKEHSLPPGSVVVVMCEQLRFMMKVHAFVRENASKVLQVKKDDNQDACDTLCPDFSKYLYFLFVPTLVYRDHYPRDLFEINHVKTIYHMFVAILIVFSLNTLVFDIVNTGRLNLNFELIQWALGGFPRVMSLWVCMQLSTLIVVYPLFNYWVSIRKPGKVGSTDLIALCVYIAYQTAFFIYPIYYVKEHSLPPGSVVVVMCEQLRFMMKVHAFVRENASKVLQVKKDDNQDACDTLCPDFSKYLYFLFVPTLVYRDHYPRTKTINWNYVVSNFAQVLGCLFYTYYIFERFCVPVFHNFNQEHVAPKQLLVSAFGSMLPGTLVLFLGFFGVLHSWFNAFAEMLRFADRQFYKDWWNSTSFSMYYRTWNVVVHDWLYSYIYKDFMKLLGPKNKAGAMALVFLISAVFHEYVLIVSFDFFYPVLFVMFMGAGFGFIFIKDDGSRPWNVFLWVSLFIGNGLLMCLYSMEWYARKRCPVTTVSMP</sequence>
<evidence type="ECO:0000256" key="7">
    <source>
        <dbReference type="ARBA" id="ARBA00023136"/>
    </source>
</evidence>
<evidence type="ECO:0000256" key="10">
    <source>
        <dbReference type="SAM" id="Phobius"/>
    </source>
</evidence>
<evidence type="ECO:0000256" key="8">
    <source>
        <dbReference type="ARBA" id="ARBA00023315"/>
    </source>
</evidence>
<keyword evidence="7 10" id="KW-0472">Membrane</keyword>
<feature type="transmembrane region" description="Helical" evidence="10">
    <location>
        <begin position="720"/>
        <end position="738"/>
    </location>
</feature>
<dbReference type="GO" id="GO:0008374">
    <property type="term" value="F:O-acyltransferase activity"/>
    <property type="evidence" value="ECO:0007669"/>
    <property type="project" value="InterPro"/>
</dbReference>
<dbReference type="InterPro" id="IPR004299">
    <property type="entry name" value="MBOAT_fam"/>
</dbReference>
<feature type="transmembrane region" description="Helical" evidence="10">
    <location>
        <begin position="218"/>
        <end position="242"/>
    </location>
</feature>
<feature type="transmembrane region" description="Helical" evidence="10">
    <location>
        <begin position="666"/>
        <end position="684"/>
    </location>
</feature>
<keyword evidence="6 10" id="KW-1133">Transmembrane helix</keyword>
<feature type="transmembrane region" description="Helical" evidence="10">
    <location>
        <begin position="690"/>
        <end position="708"/>
    </location>
</feature>
<dbReference type="Proteomes" id="UP001186944">
    <property type="component" value="Unassembled WGS sequence"/>
</dbReference>
<evidence type="ECO:0000256" key="3">
    <source>
        <dbReference type="ARBA" id="ARBA00022679"/>
    </source>
</evidence>
<dbReference type="AlphaFoldDB" id="A0AA88YAW3"/>
<name>A0AA88YAW3_PINIB</name>
<keyword evidence="4 10" id="KW-0812">Transmembrane</keyword>
<feature type="transmembrane region" description="Helical" evidence="10">
    <location>
        <begin position="439"/>
        <end position="458"/>
    </location>
</feature>
<feature type="transmembrane region" description="Helical" evidence="10">
    <location>
        <begin position="254"/>
        <end position="275"/>
    </location>
</feature>
<reference evidence="11" key="1">
    <citation type="submission" date="2019-08" db="EMBL/GenBank/DDBJ databases">
        <title>The improved chromosome-level genome for the pearl oyster Pinctada fucata martensii using PacBio sequencing and Hi-C.</title>
        <authorList>
            <person name="Zheng Z."/>
        </authorList>
    </citation>
    <scope>NUCLEOTIDE SEQUENCE</scope>
    <source>
        <strain evidence="11">ZZ-2019</strain>
        <tissue evidence="11">Adductor muscle</tissue>
    </source>
</reference>
<dbReference type="GO" id="GO:0008203">
    <property type="term" value="P:cholesterol metabolic process"/>
    <property type="evidence" value="ECO:0007669"/>
    <property type="project" value="TreeGrafter"/>
</dbReference>
<keyword evidence="8" id="KW-0012">Acyltransferase</keyword>
<feature type="transmembrane region" description="Helical" evidence="10">
    <location>
        <begin position="359"/>
        <end position="384"/>
    </location>
</feature>
<dbReference type="PIRSF" id="PIRSF000439">
    <property type="entry name" value="Oat_ACAT_DAG_ARE"/>
    <property type="match status" value="1"/>
</dbReference>
<feature type="transmembrane region" description="Helical" evidence="10">
    <location>
        <begin position="41"/>
        <end position="59"/>
    </location>
</feature>
<protein>
    <recommendedName>
        <fullName evidence="13">O-acyltransferase</fullName>
    </recommendedName>
</protein>
<evidence type="ECO:0000256" key="5">
    <source>
        <dbReference type="ARBA" id="ARBA00022824"/>
    </source>
</evidence>
<gene>
    <name evidence="11" type="ORF">FSP39_003824</name>
</gene>
<dbReference type="GO" id="GO:0005789">
    <property type="term" value="C:endoplasmic reticulum membrane"/>
    <property type="evidence" value="ECO:0007669"/>
    <property type="project" value="UniProtKB-SubCell"/>
</dbReference>
<keyword evidence="12" id="KW-1185">Reference proteome</keyword>
<organism evidence="11 12">
    <name type="scientific">Pinctada imbricata</name>
    <name type="common">Atlantic pearl-oyster</name>
    <name type="synonym">Pinctada martensii</name>
    <dbReference type="NCBI Taxonomy" id="66713"/>
    <lineage>
        <taxon>Eukaryota</taxon>
        <taxon>Metazoa</taxon>
        <taxon>Spiralia</taxon>
        <taxon>Lophotrochozoa</taxon>
        <taxon>Mollusca</taxon>
        <taxon>Bivalvia</taxon>
        <taxon>Autobranchia</taxon>
        <taxon>Pteriomorphia</taxon>
        <taxon>Pterioida</taxon>
        <taxon>Pterioidea</taxon>
        <taxon>Pteriidae</taxon>
        <taxon>Pinctada</taxon>
    </lineage>
</organism>
<feature type="transmembrane region" description="Helical" evidence="10">
    <location>
        <begin position="540"/>
        <end position="561"/>
    </location>
</feature>
<evidence type="ECO:0000256" key="4">
    <source>
        <dbReference type="ARBA" id="ARBA00022692"/>
    </source>
</evidence>
<dbReference type="Pfam" id="PF03062">
    <property type="entry name" value="MBOAT"/>
    <property type="match status" value="1"/>
</dbReference>
<evidence type="ECO:0000256" key="9">
    <source>
        <dbReference type="PIRSR" id="PIRSR000439-1"/>
    </source>
</evidence>
<evidence type="ECO:0000256" key="6">
    <source>
        <dbReference type="ARBA" id="ARBA00022989"/>
    </source>
</evidence>
<feature type="active site" evidence="9">
    <location>
        <position position="680"/>
    </location>
</feature>
<evidence type="ECO:0000256" key="1">
    <source>
        <dbReference type="ARBA" id="ARBA00004477"/>
    </source>
</evidence>
<comment type="similarity">
    <text evidence="2">Belongs to the membrane-bound acyltransferase family. Sterol o-acyltransferase subfamily.</text>
</comment>
<accession>A0AA88YAW3</accession>
<evidence type="ECO:0000313" key="11">
    <source>
        <dbReference type="EMBL" id="KAK3101468.1"/>
    </source>
</evidence>
<evidence type="ECO:0000313" key="12">
    <source>
        <dbReference type="Proteomes" id="UP001186944"/>
    </source>
</evidence>
<evidence type="ECO:0008006" key="13">
    <source>
        <dbReference type="Google" id="ProtNLM"/>
    </source>
</evidence>
<dbReference type="PANTHER" id="PTHR10408:SF8">
    <property type="entry name" value="O-ACYLTRANSFERASE"/>
    <property type="match status" value="1"/>
</dbReference>
<proteinExistence type="inferred from homology"/>
<feature type="transmembrane region" description="Helical" evidence="10">
    <location>
        <begin position="582"/>
        <end position="609"/>
    </location>
</feature>
<keyword evidence="3" id="KW-0808">Transferase</keyword>
<comment type="subcellular location">
    <subcellularLocation>
        <location evidence="1">Endoplasmic reticulum membrane</location>
        <topology evidence="1">Multi-pass membrane protein</topology>
    </subcellularLocation>
</comment>
<feature type="transmembrane region" description="Helical" evidence="10">
    <location>
        <begin position="404"/>
        <end position="427"/>
    </location>
</feature>
<keyword evidence="5" id="KW-0256">Endoplasmic reticulum</keyword>
<feature type="transmembrane region" description="Helical" evidence="10">
    <location>
        <begin position="175"/>
        <end position="197"/>
    </location>
</feature>
<dbReference type="EMBL" id="VSWD01000005">
    <property type="protein sequence ID" value="KAK3101468.1"/>
    <property type="molecule type" value="Genomic_DNA"/>
</dbReference>
<feature type="transmembrane region" description="Helical" evidence="10">
    <location>
        <begin position="635"/>
        <end position="654"/>
    </location>
</feature>